<comment type="cofactor">
    <cofactor evidence="5">
        <name>Fe(2+)</name>
        <dbReference type="ChEBI" id="CHEBI:29033"/>
    </cofactor>
    <text evidence="5">Binds 1 Fe(2+) ion per subunit.</text>
</comment>
<dbReference type="GO" id="GO:0035516">
    <property type="term" value="F:broad specificity oxidative DNA demethylase activity"/>
    <property type="evidence" value="ECO:0007669"/>
    <property type="project" value="TreeGrafter"/>
</dbReference>
<evidence type="ECO:0000256" key="5">
    <source>
        <dbReference type="PIRSR" id="PIRSR604574-2"/>
    </source>
</evidence>
<feature type="binding site" evidence="5">
    <location>
        <position position="216"/>
    </location>
    <ligand>
        <name>Fe cation</name>
        <dbReference type="ChEBI" id="CHEBI:24875"/>
        <note>catalytic</note>
    </ligand>
</feature>
<evidence type="ECO:0000313" key="7">
    <source>
        <dbReference type="EMBL" id="CCC47352.1"/>
    </source>
</evidence>
<dbReference type="GO" id="GO:0008198">
    <property type="term" value="F:ferrous iron binding"/>
    <property type="evidence" value="ECO:0007669"/>
    <property type="project" value="TreeGrafter"/>
</dbReference>
<evidence type="ECO:0000256" key="4">
    <source>
        <dbReference type="ARBA" id="ARBA00023004"/>
    </source>
</evidence>
<dbReference type="OMA" id="MMMAHQD"/>
<evidence type="ECO:0000256" key="1">
    <source>
        <dbReference type="ARBA" id="ARBA00022723"/>
    </source>
</evidence>
<dbReference type="GO" id="GO:0035515">
    <property type="term" value="F:oxidative RNA demethylase activity"/>
    <property type="evidence" value="ECO:0007669"/>
    <property type="project" value="TreeGrafter"/>
</dbReference>
<reference evidence="7" key="1">
    <citation type="journal article" date="2012" name="Proc. Natl. Acad. Sci. U.S.A.">
        <title>Antigenic diversity is generated by distinct evolutionary mechanisms in African trypanosome species.</title>
        <authorList>
            <person name="Jackson A.P."/>
            <person name="Berry A."/>
            <person name="Aslett M."/>
            <person name="Allison H.C."/>
            <person name="Burton P."/>
            <person name="Vavrova-Anderson J."/>
            <person name="Brown R."/>
            <person name="Browne H."/>
            <person name="Corton N."/>
            <person name="Hauser H."/>
            <person name="Gamble J."/>
            <person name="Gilderthorp R."/>
            <person name="Marcello L."/>
            <person name="McQuillan J."/>
            <person name="Otto T.D."/>
            <person name="Quail M.A."/>
            <person name="Sanders M.J."/>
            <person name="van Tonder A."/>
            <person name="Ginger M.L."/>
            <person name="Field M.C."/>
            <person name="Barry J.D."/>
            <person name="Hertz-Fowler C."/>
            <person name="Berriman M."/>
        </authorList>
    </citation>
    <scope>NUCLEOTIDE SEQUENCE</scope>
    <source>
        <strain evidence="7">Y486</strain>
    </source>
</reference>
<organism evidence="7">
    <name type="scientific">Trypanosoma vivax (strain Y486)</name>
    <dbReference type="NCBI Taxonomy" id="1055687"/>
    <lineage>
        <taxon>Eukaryota</taxon>
        <taxon>Discoba</taxon>
        <taxon>Euglenozoa</taxon>
        <taxon>Kinetoplastea</taxon>
        <taxon>Metakinetoplastina</taxon>
        <taxon>Trypanosomatida</taxon>
        <taxon>Trypanosomatidae</taxon>
        <taxon>Trypanosoma</taxon>
        <taxon>Duttonella</taxon>
    </lineage>
</organism>
<dbReference type="InterPro" id="IPR027450">
    <property type="entry name" value="AlkB-like"/>
</dbReference>
<dbReference type="SUPFAM" id="SSF51197">
    <property type="entry name" value="Clavaminate synthase-like"/>
    <property type="match status" value="1"/>
</dbReference>
<keyword evidence="4 5" id="KW-0408">Iron</keyword>
<feature type="domain" description="Alpha-ketoglutarate-dependent dioxygenase AlkB-like" evidence="6">
    <location>
        <begin position="99"/>
        <end position="331"/>
    </location>
</feature>
<dbReference type="Gene3D" id="2.60.120.590">
    <property type="entry name" value="Alpha-ketoglutarate-dependent dioxygenase AlkB-like"/>
    <property type="match status" value="1"/>
</dbReference>
<keyword evidence="1 5" id="KW-0479">Metal-binding</keyword>
<gene>
    <name evidence="7" type="ORF">TVY486_0400160</name>
</gene>
<dbReference type="AlphaFoldDB" id="G0TTS1"/>
<evidence type="ECO:0000256" key="3">
    <source>
        <dbReference type="ARBA" id="ARBA00023002"/>
    </source>
</evidence>
<dbReference type="EMBL" id="HE573020">
    <property type="protein sequence ID" value="CCC47352.1"/>
    <property type="molecule type" value="Genomic_DNA"/>
</dbReference>
<dbReference type="PANTHER" id="PTHR16557:SF2">
    <property type="entry name" value="NUCLEIC ACID DIOXYGENASE ALKBH1"/>
    <property type="match status" value="1"/>
</dbReference>
<dbReference type="PANTHER" id="PTHR16557">
    <property type="entry name" value="ALKYLATED DNA REPAIR PROTEIN ALKB-RELATED"/>
    <property type="match status" value="1"/>
</dbReference>
<evidence type="ECO:0000259" key="6">
    <source>
        <dbReference type="Pfam" id="PF13532"/>
    </source>
</evidence>
<feature type="binding site" evidence="5">
    <location>
        <position position="270"/>
    </location>
    <ligand>
        <name>Fe cation</name>
        <dbReference type="ChEBI" id="CHEBI:24875"/>
        <note>catalytic</note>
    </ligand>
</feature>
<accession>G0TTS1</accession>
<dbReference type="InterPro" id="IPR004574">
    <property type="entry name" value="Alkb"/>
</dbReference>
<dbReference type="GO" id="GO:0035513">
    <property type="term" value="P:oxidative RNA demethylation"/>
    <property type="evidence" value="ECO:0007669"/>
    <property type="project" value="TreeGrafter"/>
</dbReference>
<keyword evidence="2" id="KW-0223">Dioxygenase</keyword>
<proteinExistence type="predicted"/>
<protein>
    <submittedName>
        <fullName evidence="7">Putative Alkylated DNA repair protein (AlkB homolog)</fullName>
    </submittedName>
</protein>
<dbReference type="InterPro" id="IPR037151">
    <property type="entry name" value="AlkB-like_sf"/>
</dbReference>
<evidence type="ECO:0000256" key="2">
    <source>
        <dbReference type="ARBA" id="ARBA00022964"/>
    </source>
</evidence>
<sequence length="343" mass="39790">MQELPQCATYQPSCRQSDKYVEEALELSAFRRVEKRYKLFRYDRRTRRRMQLPPTDFSDVVDFSAIEANTAVNRALISEVECFDGVQRVECYTLKAVPGLFVFPSYVSEADQQELCRDAILKYANSEYHPNHLSMHASEPRQTARYEPPMRWATLGFSYQWSTKSYKRDCYSSFPAKLRDYMKRIASLCNGPVSYQPQTSIVNYFPVGTMMMAHQDLSEETLDQPLISISLGCSCVFLIGTTSREDAPHAIWLRSGDVLVMCGESRMAFHGVPRVMDDCPRYLTLSETVRDSCDGLDGSEGDYHEDKVHHETEEVYWRRRMQHLRININARQVYAEDLTFLFD</sequence>
<dbReference type="Pfam" id="PF13532">
    <property type="entry name" value="2OG-FeII_Oxy_2"/>
    <property type="match status" value="1"/>
</dbReference>
<dbReference type="VEuPathDB" id="TriTrypDB:TvY486_0400160"/>
<dbReference type="GO" id="GO:0005737">
    <property type="term" value="C:cytoplasm"/>
    <property type="evidence" value="ECO:0007669"/>
    <property type="project" value="TreeGrafter"/>
</dbReference>
<keyword evidence="3" id="KW-0560">Oxidoreductase</keyword>
<feature type="binding site" evidence="5">
    <location>
        <position position="214"/>
    </location>
    <ligand>
        <name>Fe cation</name>
        <dbReference type="ChEBI" id="CHEBI:24875"/>
        <note>catalytic</note>
    </ligand>
</feature>
<name>G0TTS1_TRYVY</name>